<proteinExistence type="predicted"/>
<protein>
    <submittedName>
        <fullName evidence="1">Uncharacterized protein</fullName>
    </submittedName>
</protein>
<sequence length="60" mass="7166">MDCAYAYRKIGDVSLHCRFQSDRGDQHDWCAHQYLCKRTKRWEVSDGASKCEIRNQNKEK</sequence>
<name>A0A8S5PIX3_9CAUD</name>
<organism evidence="1">
    <name type="scientific">Siphoviridae sp. ctb8j11</name>
    <dbReference type="NCBI Taxonomy" id="2825564"/>
    <lineage>
        <taxon>Viruses</taxon>
        <taxon>Duplodnaviria</taxon>
        <taxon>Heunggongvirae</taxon>
        <taxon>Uroviricota</taxon>
        <taxon>Caudoviricetes</taxon>
    </lineage>
</organism>
<dbReference type="EMBL" id="BK015437">
    <property type="protein sequence ID" value="DAE06427.1"/>
    <property type="molecule type" value="Genomic_DNA"/>
</dbReference>
<evidence type="ECO:0000313" key="1">
    <source>
        <dbReference type="EMBL" id="DAE06427.1"/>
    </source>
</evidence>
<reference evidence="1" key="1">
    <citation type="journal article" date="2021" name="Proc. Natl. Acad. Sci. U.S.A.">
        <title>A Catalog of Tens of Thousands of Viruses from Human Metagenomes Reveals Hidden Associations with Chronic Diseases.</title>
        <authorList>
            <person name="Tisza M.J."/>
            <person name="Buck C.B."/>
        </authorList>
    </citation>
    <scope>NUCLEOTIDE SEQUENCE</scope>
    <source>
        <strain evidence="1">Ctb8j11</strain>
    </source>
</reference>
<accession>A0A8S5PIX3</accession>